<evidence type="ECO:0000313" key="2">
    <source>
        <dbReference type="EMBL" id="TDC05061.1"/>
    </source>
</evidence>
<feature type="domain" description="DUF397" evidence="1">
    <location>
        <begin position="7"/>
        <end position="60"/>
    </location>
</feature>
<dbReference type="RefSeq" id="WP_131944621.1">
    <property type="nucleotide sequence ID" value="NZ_BAAAMX010000012.1"/>
</dbReference>
<dbReference type="AlphaFoldDB" id="A0A4R4N820"/>
<dbReference type="InterPro" id="IPR007278">
    <property type="entry name" value="DUF397"/>
</dbReference>
<evidence type="ECO:0000259" key="1">
    <source>
        <dbReference type="Pfam" id="PF04149"/>
    </source>
</evidence>
<keyword evidence="3" id="KW-1185">Reference proteome</keyword>
<organism evidence="2 3">
    <name type="scientific">Actinomadura bangladeshensis</name>
    <dbReference type="NCBI Taxonomy" id="453573"/>
    <lineage>
        <taxon>Bacteria</taxon>
        <taxon>Bacillati</taxon>
        <taxon>Actinomycetota</taxon>
        <taxon>Actinomycetes</taxon>
        <taxon>Streptosporangiales</taxon>
        <taxon>Thermomonosporaceae</taxon>
        <taxon>Actinomadura</taxon>
    </lineage>
</organism>
<comment type="caution">
    <text evidence="2">The sequence shown here is derived from an EMBL/GenBank/DDBJ whole genome shotgun (WGS) entry which is preliminary data.</text>
</comment>
<proteinExistence type="predicted"/>
<reference evidence="2 3" key="1">
    <citation type="submission" date="2019-03" db="EMBL/GenBank/DDBJ databases">
        <title>Draft genome sequences of novel Actinobacteria.</title>
        <authorList>
            <person name="Sahin N."/>
            <person name="Ay H."/>
            <person name="Saygin H."/>
        </authorList>
    </citation>
    <scope>NUCLEOTIDE SEQUENCE [LARGE SCALE GENOMIC DNA]</scope>
    <source>
        <strain evidence="2 3">DSM 45347</strain>
    </source>
</reference>
<name>A0A4R4N820_9ACTN</name>
<dbReference type="Pfam" id="PF04149">
    <property type="entry name" value="DUF397"/>
    <property type="match status" value="1"/>
</dbReference>
<dbReference type="EMBL" id="SMJW01000316">
    <property type="protein sequence ID" value="TDC05061.1"/>
    <property type="molecule type" value="Genomic_DNA"/>
</dbReference>
<accession>A0A4R4N820</accession>
<protein>
    <submittedName>
        <fullName evidence="2">DUF397 domain-containing protein</fullName>
    </submittedName>
</protein>
<sequence>MTSKFTGWRKSSYSDPDGKCVEVGRAADGTIGVRDTKAQGTGPILELVRSEWAALLNSIRSS</sequence>
<dbReference type="Proteomes" id="UP000295431">
    <property type="component" value="Unassembled WGS sequence"/>
</dbReference>
<dbReference type="OrthoDB" id="3482373at2"/>
<gene>
    <name evidence="2" type="ORF">E1284_35955</name>
</gene>
<evidence type="ECO:0000313" key="3">
    <source>
        <dbReference type="Proteomes" id="UP000295431"/>
    </source>
</evidence>